<name>A0A8C4FFG8_DICLA</name>
<evidence type="ECO:0000313" key="2">
    <source>
        <dbReference type="Proteomes" id="UP000694389"/>
    </source>
</evidence>
<organism evidence="1 2">
    <name type="scientific">Dicentrarchus labrax</name>
    <name type="common">European seabass</name>
    <name type="synonym">Morone labrax</name>
    <dbReference type="NCBI Taxonomy" id="13489"/>
    <lineage>
        <taxon>Eukaryota</taxon>
        <taxon>Metazoa</taxon>
        <taxon>Chordata</taxon>
        <taxon>Craniata</taxon>
        <taxon>Vertebrata</taxon>
        <taxon>Euteleostomi</taxon>
        <taxon>Actinopterygii</taxon>
        <taxon>Neopterygii</taxon>
        <taxon>Teleostei</taxon>
        <taxon>Neoteleostei</taxon>
        <taxon>Acanthomorphata</taxon>
        <taxon>Eupercaria</taxon>
        <taxon>Moronidae</taxon>
        <taxon>Dicentrarchus</taxon>
    </lineage>
</organism>
<keyword evidence="2" id="KW-1185">Reference proteome</keyword>
<accession>A0A8C4FFG8</accession>
<dbReference type="Proteomes" id="UP000694389">
    <property type="component" value="Unassembled WGS sequence"/>
</dbReference>
<sequence>SKPKLGGGAHTAAFVPLLPVPPGWVTLAPNTCTFIHRQSESLNTKGGRPFRQLTFFSLMRPWLQDDDDDDDIDASTHLLCWIIISEPPQKNTCLHSGSCQISPGMTIIIIII</sequence>
<dbReference type="Ensembl" id="ENSDLAT00005032902.2">
    <property type="protein sequence ID" value="ENSDLAP00005030797.2"/>
    <property type="gene ID" value="ENSDLAG00005013891.2"/>
</dbReference>
<proteinExistence type="predicted"/>
<evidence type="ECO:0000313" key="1">
    <source>
        <dbReference type="Ensembl" id="ENSDLAP00005030797.2"/>
    </source>
</evidence>
<reference evidence="1" key="2">
    <citation type="submission" date="2025-09" db="UniProtKB">
        <authorList>
            <consortium name="Ensembl"/>
        </authorList>
    </citation>
    <scope>IDENTIFICATION</scope>
</reference>
<protein>
    <submittedName>
        <fullName evidence="1">Uncharacterized protein</fullName>
    </submittedName>
</protein>
<reference evidence="1" key="1">
    <citation type="submission" date="2025-08" db="UniProtKB">
        <authorList>
            <consortium name="Ensembl"/>
        </authorList>
    </citation>
    <scope>IDENTIFICATION</scope>
</reference>
<dbReference type="AlphaFoldDB" id="A0A8C4FFG8"/>